<dbReference type="Proteomes" id="UP000198512">
    <property type="component" value="Unassembled WGS sequence"/>
</dbReference>
<evidence type="ECO:0000313" key="2">
    <source>
        <dbReference type="EMBL" id="SER09743.1"/>
    </source>
</evidence>
<accession>A0ABY1BL84</accession>
<organism evidence="2 3">
    <name type="scientific">Pseudomonas cuatrocienegasensis</name>
    <dbReference type="NCBI Taxonomy" id="543360"/>
    <lineage>
        <taxon>Bacteria</taxon>
        <taxon>Pseudomonadati</taxon>
        <taxon>Pseudomonadota</taxon>
        <taxon>Gammaproteobacteria</taxon>
        <taxon>Pseudomonadales</taxon>
        <taxon>Pseudomonadaceae</taxon>
        <taxon>Pseudomonas</taxon>
    </lineage>
</organism>
<name>A0ABY1BL84_9PSED</name>
<feature type="chain" id="PRO_5046249125" description="Secreted protein" evidence="1">
    <location>
        <begin position="20"/>
        <end position="88"/>
    </location>
</feature>
<gene>
    <name evidence="2" type="ORF">SAMN05216600_11522</name>
</gene>
<proteinExistence type="predicted"/>
<dbReference type="EMBL" id="FOFP01000015">
    <property type="protein sequence ID" value="SER09743.1"/>
    <property type="molecule type" value="Genomic_DNA"/>
</dbReference>
<keyword evidence="3" id="KW-1185">Reference proteome</keyword>
<reference evidence="2 3" key="1">
    <citation type="submission" date="2016-10" db="EMBL/GenBank/DDBJ databases">
        <authorList>
            <person name="Varghese N."/>
            <person name="Submissions S."/>
        </authorList>
    </citation>
    <scope>NUCLEOTIDE SEQUENCE [LARGE SCALE GENOMIC DNA]</scope>
    <source>
        <strain evidence="2 3">CIP 109853</strain>
    </source>
</reference>
<evidence type="ECO:0000256" key="1">
    <source>
        <dbReference type="SAM" id="SignalP"/>
    </source>
</evidence>
<evidence type="ECO:0008006" key="4">
    <source>
        <dbReference type="Google" id="ProtNLM"/>
    </source>
</evidence>
<evidence type="ECO:0000313" key="3">
    <source>
        <dbReference type="Proteomes" id="UP000198512"/>
    </source>
</evidence>
<feature type="signal peptide" evidence="1">
    <location>
        <begin position="1"/>
        <end position="19"/>
    </location>
</feature>
<keyword evidence="1" id="KW-0732">Signal</keyword>
<comment type="caution">
    <text evidence="2">The sequence shown here is derived from an EMBL/GenBank/DDBJ whole genome shotgun (WGS) entry which is preliminary data.</text>
</comment>
<protein>
    <recommendedName>
        <fullName evidence="4">Secreted protein</fullName>
    </recommendedName>
</protein>
<sequence>MKRTALFFAAAVLAAPAFADDLCTVNLQKLDDSLTTSTVGSPLKEQVEEAHQAALKAQSAGDLQACGTHAEKALQMLERPSTDGSSSS</sequence>
<dbReference type="RefSeq" id="WP_069519578.1">
    <property type="nucleotide sequence ID" value="NZ_FOFP01000015.1"/>
</dbReference>